<proteinExistence type="predicted"/>
<organism evidence="4 5">
    <name type="scientific">Plantactinospora sonchi</name>
    <dbReference type="NCBI Taxonomy" id="1544735"/>
    <lineage>
        <taxon>Bacteria</taxon>
        <taxon>Bacillati</taxon>
        <taxon>Actinomycetota</taxon>
        <taxon>Actinomycetes</taxon>
        <taxon>Micromonosporales</taxon>
        <taxon>Micromonosporaceae</taxon>
        <taxon>Plantactinospora</taxon>
    </lineage>
</organism>
<keyword evidence="3" id="KW-1133">Transmembrane helix</keyword>
<evidence type="ECO:0000313" key="5">
    <source>
        <dbReference type="Proteomes" id="UP001332243"/>
    </source>
</evidence>
<evidence type="ECO:0000256" key="2">
    <source>
        <dbReference type="SAM" id="MobiDB-lite"/>
    </source>
</evidence>
<keyword evidence="3" id="KW-0472">Membrane</keyword>
<reference evidence="4 5" key="1">
    <citation type="submission" date="2024-01" db="EMBL/GenBank/DDBJ databases">
        <title>Genome insights into Plantactinospora sonchi sp. nov.</title>
        <authorList>
            <person name="Wang L."/>
        </authorList>
    </citation>
    <scope>NUCLEOTIDE SEQUENCE [LARGE SCALE GENOMIC DNA]</scope>
    <source>
        <strain evidence="4 5">NEAU-QY2</strain>
    </source>
</reference>
<feature type="transmembrane region" description="Helical" evidence="3">
    <location>
        <begin position="20"/>
        <end position="42"/>
    </location>
</feature>
<gene>
    <name evidence="4" type="ORF">V1633_02240</name>
</gene>
<comment type="caution">
    <text evidence="4">The sequence shown here is derived from an EMBL/GenBank/DDBJ whole genome shotgun (WGS) entry which is preliminary data.</text>
</comment>
<protein>
    <submittedName>
        <fullName evidence="4">Class F sortase</fullName>
    </submittedName>
</protein>
<sequence>MPDAVTSGAGGRPGKPWRAAGIGFVALLALVGAGLIGAALNAPDTAAPPQPRPVAAPEPSVGPVASGAPDRSESPDLVPSTPDPTPSTRVLPRSEPVMVSIPKIGVAAAVMPVGITDEGMVQVPPLSKAHLAGWYQPGPTPGEAGNSVIVGHVDSKEIGPAVFFRLGALLPGDRIEVVRKDGGTATFVVDSVKSYPKTNFPTDLVYGPSVQPGLRLVTCGGDFDERAGSYPDNIIAFARLAS</sequence>
<dbReference type="RefSeq" id="WP_331212429.1">
    <property type="nucleotide sequence ID" value="NZ_JAZGQK010000002.1"/>
</dbReference>
<dbReference type="NCBIfam" id="NF033748">
    <property type="entry name" value="class_F_sortase"/>
    <property type="match status" value="1"/>
</dbReference>
<evidence type="ECO:0000256" key="1">
    <source>
        <dbReference type="ARBA" id="ARBA00022801"/>
    </source>
</evidence>
<dbReference type="Pfam" id="PF04203">
    <property type="entry name" value="Sortase"/>
    <property type="match status" value="1"/>
</dbReference>
<dbReference type="Gene3D" id="2.40.260.10">
    <property type="entry name" value="Sortase"/>
    <property type="match status" value="1"/>
</dbReference>
<dbReference type="CDD" id="cd05829">
    <property type="entry name" value="Sortase_F"/>
    <property type="match status" value="1"/>
</dbReference>
<feature type="compositionally biased region" description="Pro residues" evidence="2">
    <location>
        <begin position="46"/>
        <end position="56"/>
    </location>
</feature>
<dbReference type="EMBL" id="JAZGQK010000002">
    <property type="protein sequence ID" value="MEE6257307.1"/>
    <property type="molecule type" value="Genomic_DNA"/>
</dbReference>
<dbReference type="InterPro" id="IPR005754">
    <property type="entry name" value="Sortase"/>
</dbReference>
<dbReference type="InterPro" id="IPR023365">
    <property type="entry name" value="Sortase_dom-sf"/>
</dbReference>
<name>A0ABU7RLD6_9ACTN</name>
<evidence type="ECO:0000256" key="3">
    <source>
        <dbReference type="SAM" id="Phobius"/>
    </source>
</evidence>
<dbReference type="Proteomes" id="UP001332243">
    <property type="component" value="Unassembled WGS sequence"/>
</dbReference>
<keyword evidence="1" id="KW-0378">Hydrolase</keyword>
<keyword evidence="3" id="KW-0812">Transmembrane</keyword>
<dbReference type="InterPro" id="IPR042001">
    <property type="entry name" value="Sortase_F"/>
</dbReference>
<dbReference type="SUPFAM" id="SSF63817">
    <property type="entry name" value="Sortase"/>
    <property type="match status" value="1"/>
</dbReference>
<feature type="region of interest" description="Disordered" evidence="2">
    <location>
        <begin position="45"/>
        <end position="94"/>
    </location>
</feature>
<accession>A0ABU7RLD6</accession>
<keyword evidence="5" id="KW-1185">Reference proteome</keyword>
<evidence type="ECO:0000313" key="4">
    <source>
        <dbReference type="EMBL" id="MEE6257307.1"/>
    </source>
</evidence>